<dbReference type="Pfam" id="PF02585">
    <property type="entry name" value="PIG-L"/>
    <property type="match status" value="1"/>
</dbReference>
<accession>A0A7W8JYV5</accession>
<dbReference type="AlphaFoldDB" id="A0A7W8JYV5"/>
<dbReference type="InterPro" id="IPR024078">
    <property type="entry name" value="LmbE-like_dom_sf"/>
</dbReference>
<dbReference type="RefSeq" id="WP_184134866.1">
    <property type="nucleotide sequence ID" value="NZ_JACHFL010000010.1"/>
</dbReference>
<dbReference type="InterPro" id="IPR003737">
    <property type="entry name" value="GlcNAc_PI_deacetylase-related"/>
</dbReference>
<evidence type="ECO:0000313" key="2">
    <source>
        <dbReference type="Proteomes" id="UP000552709"/>
    </source>
</evidence>
<dbReference type="Proteomes" id="UP000552709">
    <property type="component" value="Unassembled WGS sequence"/>
</dbReference>
<name>A0A7W8JYV5_9DEIO</name>
<proteinExistence type="predicted"/>
<keyword evidence="2" id="KW-1185">Reference proteome</keyword>
<organism evidence="1 2">
    <name type="scientific">Deinococcus humi</name>
    <dbReference type="NCBI Taxonomy" id="662880"/>
    <lineage>
        <taxon>Bacteria</taxon>
        <taxon>Thermotogati</taxon>
        <taxon>Deinococcota</taxon>
        <taxon>Deinococci</taxon>
        <taxon>Deinococcales</taxon>
        <taxon>Deinococcaceae</taxon>
        <taxon>Deinococcus</taxon>
    </lineage>
</organism>
<evidence type="ECO:0000313" key="1">
    <source>
        <dbReference type="EMBL" id="MBB5364458.1"/>
    </source>
</evidence>
<comment type="caution">
    <text evidence="1">The sequence shown here is derived from an EMBL/GenBank/DDBJ whole genome shotgun (WGS) entry which is preliminary data.</text>
</comment>
<sequence length="111" mass="12222">MTQRKVLVIVPYPDDETFGSGGTFLQFLARDEPCGLVTLTLGDAGKPLGLYESRAELAELRRHELQTCLTTLGLHSFESNHSPYRTPCISSVLVLGKSVPASLKEKENARF</sequence>
<protein>
    <submittedName>
        <fullName evidence="1">LmbE family N-acetylglucosaminyl deacetylase</fullName>
    </submittedName>
</protein>
<reference evidence="1 2" key="1">
    <citation type="submission" date="2020-08" db="EMBL/GenBank/DDBJ databases">
        <title>Genomic Encyclopedia of Type Strains, Phase IV (KMG-IV): sequencing the most valuable type-strain genomes for metagenomic binning, comparative biology and taxonomic classification.</title>
        <authorList>
            <person name="Goeker M."/>
        </authorList>
    </citation>
    <scope>NUCLEOTIDE SEQUENCE [LARGE SCALE GENOMIC DNA]</scope>
    <source>
        <strain evidence="1 2">DSM 27939</strain>
    </source>
</reference>
<dbReference type="SUPFAM" id="SSF102588">
    <property type="entry name" value="LmbE-like"/>
    <property type="match status" value="1"/>
</dbReference>
<gene>
    <name evidence="1" type="ORF">HNQ08_003570</name>
</gene>
<dbReference type="EMBL" id="JACHFL010000010">
    <property type="protein sequence ID" value="MBB5364458.1"/>
    <property type="molecule type" value="Genomic_DNA"/>
</dbReference>
<dbReference type="Gene3D" id="3.40.50.10320">
    <property type="entry name" value="LmbE-like"/>
    <property type="match status" value="1"/>
</dbReference>